<evidence type="ECO:0000313" key="3">
    <source>
        <dbReference type="Proteomes" id="UP000038040"/>
    </source>
</evidence>
<keyword evidence="1" id="KW-0812">Transmembrane</keyword>
<evidence type="ECO:0000256" key="1">
    <source>
        <dbReference type="SAM" id="Phobius"/>
    </source>
</evidence>
<gene>
    <name evidence="2" type="ORF">DME_LOCUS1797</name>
</gene>
<name>A0A0N4UIT3_DRAME</name>
<evidence type="ECO:0000313" key="5">
    <source>
        <dbReference type="WBParaSite" id="DME_0000753001-mRNA-1"/>
    </source>
</evidence>
<feature type="transmembrane region" description="Helical" evidence="1">
    <location>
        <begin position="99"/>
        <end position="116"/>
    </location>
</feature>
<reference evidence="2 4" key="2">
    <citation type="submission" date="2018-11" db="EMBL/GenBank/DDBJ databases">
        <authorList>
            <consortium name="Pathogen Informatics"/>
        </authorList>
    </citation>
    <scope>NUCLEOTIDE SEQUENCE [LARGE SCALE GENOMIC DNA]</scope>
</reference>
<dbReference type="WBParaSite" id="DME_0000753001-mRNA-1">
    <property type="protein sequence ID" value="DME_0000753001-mRNA-1"/>
    <property type="gene ID" value="DME_0000753001"/>
</dbReference>
<dbReference type="AlphaFoldDB" id="A0A0N4UIT3"/>
<reference evidence="5" key="1">
    <citation type="submission" date="2017-02" db="UniProtKB">
        <authorList>
            <consortium name="WormBaseParasite"/>
        </authorList>
    </citation>
    <scope>IDENTIFICATION</scope>
</reference>
<sequence length="157" mass="18028">MAVILRNCAEFCRNLFQPFNKETLLHHYTPICGVISHSLFTMHVLSPEIVRSWTMNDLAVSNGLLIVSTIGIGAYIYGRPHLSEFRWVDRTEHTIFATVLFNFGSLLMTVLLKGFIPSRANVALKSFLALFISYFLLSRGRKYFEHIDSQASREKRK</sequence>
<keyword evidence="4" id="KW-1185">Reference proteome</keyword>
<dbReference type="PANTHER" id="PTHR38640">
    <property type="entry name" value="GEO09659P1"/>
    <property type="match status" value="1"/>
</dbReference>
<keyword evidence="1" id="KW-1133">Transmembrane helix</keyword>
<dbReference type="Proteomes" id="UP000274756">
    <property type="component" value="Unassembled WGS sequence"/>
</dbReference>
<dbReference type="PANTHER" id="PTHR38640:SF1">
    <property type="entry name" value="GEO09659P1"/>
    <property type="match status" value="1"/>
</dbReference>
<dbReference type="OrthoDB" id="5915502at2759"/>
<accession>A0A0N4UIT3</accession>
<feature type="transmembrane region" description="Helical" evidence="1">
    <location>
        <begin position="58"/>
        <end position="78"/>
    </location>
</feature>
<evidence type="ECO:0000313" key="4">
    <source>
        <dbReference type="Proteomes" id="UP000274756"/>
    </source>
</evidence>
<evidence type="ECO:0000313" key="2">
    <source>
        <dbReference type="EMBL" id="VDN51824.1"/>
    </source>
</evidence>
<organism evidence="3 5">
    <name type="scientific">Dracunculus medinensis</name>
    <name type="common">Guinea worm</name>
    <dbReference type="NCBI Taxonomy" id="318479"/>
    <lineage>
        <taxon>Eukaryota</taxon>
        <taxon>Metazoa</taxon>
        <taxon>Ecdysozoa</taxon>
        <taxon>Nematoda</taxon>
        <taxon>Chromadorea</taxon>
        <taxon>Rhabditida</taxon>
        <taxon>Spirurina</taxon>
        <taxon>Dracunculoidea</taxon>
        <taxon>Dracunculidae</taxon>
        <taxon>Dracunculus</taxon>
    </lineage>
</organism>
<dbReference type="EMBL" id="UYYG01000032">
    <property type="protein sequence ID" value="VDN51824.1"/>
    <property type="molecule type" value="Genomic_DNA"/>
</dbReference>
<protein>
    <submittedName>
        <fullName evidence="2 5">Uncharacterized protein</fullName>
    </submittedName>
</protein>
<proteinExistence type="predicted"/>
<keyword evidence="1" id="KW-0472">Membrane</keyword>
<dbReference type="Proteomes" id="UP000038040">
    <property type="component" value="Unplaced"/>
</dbReference>